<proteinExistence type="predicted"/>
<accession>A0A7V3VTR7</accession>
<feature type="domain" description="Glycosyltransferase 2-like" evidence="1">
    <location>
        <begin position="4"/>
        <end position="147"/>
    </location>
</feature>
<dbReference type="CDD" id="cd06433">
    <property type="entry name" value="GT_2_WfgS_like"/>
    <property type="match status" value="1"/>
</dbReference>
<reference evidence="2" key="1">
    <citation type="journal article" date="2020" name="mSystems">
        <title>Genome- and Community-Level Interaction Insights into Carbon Utilization and Element Cycling Functions of Hydrothermarchaeota in Hydrothermal Sediment.</title>
        <authorList>
            <person name="Zhou Z."/>
            <person name="Liu Y."/>
            <person name="Xu W."/>
            <person name="Pan J."/>
            <person name="Luo Z.H."/>
            <person name="Li M."/>
        </authorList>
    </citation>
    <scope>NUCLEOTIDE SEQUENCE [LARGE SCALE GENOMIC DNA]</scope>
    <source>
        <strain evidence="2">SpSt-961</strain>
    </source>
</reference>
<gene>
    <name evidence="2" type="ORF">ENX68_02220</name>
</gene>
<name>A0A7V3VTR7_UNCW3</name>
<dbReference type="GO" id="GO:0016758">
    <property type="term" value="F:hexosyltransferase activity"/>
    <property type="evidence" value="ECO:0007669"/>
    <property type="project" value="UniProtKB-ARBA"/>
</dbReference>
<organism evidence="2">
    <name type="scientific">candidate division WOR-3 bacterium</name>
    <dbReference type="NCBI Taxonomy" id="2052148"/>
    <lineage>
        <taxon>Bacteria</taxon>
        <taxon>Bacteria division WOR-3</taxon>
    </lineage>
</organism>
<dbReference type="PANTHER" id="PTHR22916:SF3">
    <property type="entry name" value="UDP-GLCNAC:BETAGAL BETA-1,3-N-ACETYLGLUCOSAMINYLTRANSFERASE-LIKE PROTEIN 1"/>
    <property type="match status" value="1"/>
</dbReference>
<dbReference type="EMBL" id="DTOZ01000057">
    <property type="protein sequence ID" value="HGE77802.1"/>
    <property type="molecule type" value="Genomic_DNA"/>
</dbReference>
<comment type="caution">
    <text evidence="2">The sequence shown here is derived from an EMBL/GenBank/DDBJ whole genome shotgun (WGS) entry which is preliminary data.</text>
</comment>
<dbReference type="SUPFAM" id="SSF53448">
    <property type="entry name" value="Nucleotide-diphospho-sugar transferases"/>
    <property type="match status" value="1"/>
</dbReference>
<dbReference type="Pfam" id="PF00535">
    <property type="entry name" value="Glycos_transf_2"/>
    <property type="match status" value="1"/>
</dbReference>
<dbReference type="InterPro" id="IPR029044">
    <property type="entry name" value="Nucleotide-diphossugar_trans"/>
</dbReference>
<sequence>MKVSIITAVFNGADTIQDCIKSVLCQTYKDIEHIIIDGGSTDGTIEIIKKHAGISGKIKWISEHDNGMYDAINKGIKMATGEIIGILNSDDFYAHTGVIEMIINASSEHNVDACYGDLLYVDKNNPEKIIRYWKSSSYTPGKFKFGWHPPHPSFFVRRLVYDRYGLFRTDLSIASDYELMLRFFERYKIRAHYIPEVLVKMRTGGKSNRSLKNILLQSIEDYRAWRMNGLSGGMLAVFLKKLRKAPQFVLRLR</sequence>
<evidence type="ECO:0000313" key="2">
    <source>
        <dbReference type="EMBL" id="HGE77802.1"/>
    </source>
</evidence>
<protein>
    <submittedName>
        <fullName evidence="2">Glycosyltransferase</fullName>
    </submittedName>
</protein>
<evidence type="ECO:0000259" key="1">
    <source>
        <dbReference type="Pfam" id="PF00535"/>
    </source>
</evidence>
<dbReference type="AlphaFoldDB" id="A0A7V3VTR7"/>
<dbReference type="InterPro" id="IPR001173">
    <property type="entry name" value="Glyco_trans_2-like"/>
</dbReference>
<keyword evidence="2" id="KW-0808">Transferase</keyword>
<dbReference type="PANTHER" id="PTHR22916">
    <property type="entry name" value="GLYCOSYLTRANSFERASE"/>
    <property type="match status" value="1"/>
</dbReference>
<dbReference type="Gene3D" id="3.90.550.10">
    <property type="entry name" value="Spore Coat Polysaccharide Biosynthesis Protein SpsA, Chain A"/>
    <property type="match status" value="1"/>
</dbReference>